<reference evidence="2" key="1">
    <citation type="submission" date="2020-01" db="EMBL/GenBank/DDBJ databases">
        <authorList>
            <consortium name="DOE Joint Genome Institute"/>
            <person name="Haridas S."/>
            <person name="Albert R."/>
            <person name="Binder M."/>
            <person name="Bloem J."/>
            <person name="Labutti K."/>
            <person name="Salamov A."/>
            <person name="Andreopoulos B."/>
            <person name="Baker S.E."/>
            <person name="Barry K."/>
            <person name="Bills G."/>
            <person name="Bluhm B.H."/>
            <person name="Cannon C."/>
            <person name="Castanera R."/>
            <person name="Culley D.E."/>
            <person name="Daum C."/>
            <person name="Ezra D."/>
            <person name="Gonzalez J.B."/>
            <person name="Henrissat B."/>
            <person name="Kuo A."/>
            <person name="Liang C."/>
            <person name="Lipzen A."/>
            <person name="Lutzoni F."/>
            <person name="Magnuson J."/>
            <person name="Mondo S."/>
            <person name="Nolan M."/>
            <person name="Ohm R."/>
            <person name="Pangilinan J."/>
            <person name="Park H.-J."/>
            <person name="Ramirez L."/>
            <person name="Alfaro M."/>
            <person name="Sun H."/>
            <person name="Tritt A."/>
            <person name="Yoshinaga Y."/>
            <person name="Zwiers L.-H."/>
            <person name="Turgeon B.G."/>
            <person name="Goodwin S.B."/>
            <person name="Spatafora J.W."/>
            <person name="Crous P.W."/>
            <person name="Grigoriev I.V."/>
        </authorList>
    </citation>
    <scope>NUCLEOTIDE SEQUENCE</scope>
    <source>
        <strain evidence="2">IPT5</strain>
    </source>
</reference>
<dbReference type="AlphaFoldDB" id="A0A6A7B4B2"/>
<feature type="compositionally biased region" description="Basic residues" evidence="1">
    <location>
        <begin position="7"/>
        <end position="17"/>
    </location>
</feature>
<dbReference type="Proteomes" id="UP000799423">
    <property type="component" value="Unassembled WGS sequence"/>
</dbReference>
<accession>A0A6A7B4B2</accession>
<evidence type="ECO:0000256" key="1">
    <source>
        <dbReference type="SAM" id="MobiDB-lite"/>
    </source>
</evidence>
<organism evidence="2 3">
    <name type="scientific">Plenodomus tracheiphilus IPT5</name>
    <dbReference type="NCBI Taxonomy" id="1408161"/>
    <lineage>
        <taxon>Eukaryota</taxon>
        <taxon>Fungi</taxon>
        <taxon>Dikarya</taxon>
        <taxon>Ascomycota</taxon>
        <taxon>Pezizomycotina</taxon>
        <taxon>Dothideomycetes</taxon>
        <taxon>Pleosporomycetidae</taxon>
        <taxon>Pleosporales</taxon>
        <taxon>Pleosporineae</taxon>
        <taxon>Leptosphaeriaceae</taxon>
        <taxon>Plenodomus</taxon>
    </lineage>
</organism>
<evidence type="ECO:0000313" key="3">
    <source>
        <dbReference type="Proteomes" id="UP000799423"/>
    </source>
</evidence>
<name>A0A6A7B4B2_9PLEO</name>
<dbReference type="EMBL" id="MU006308">
    <property type="protein sequence ID" value="KAF2850142.1"/>
    <property type="molecule type" value="Genomic_DNA"/>
</dbReference>
<gene>
    <name evidence="2" type="ORF">T440DRAFT_115005</name>
</gene>
<feature type="region of interest" description="Disordered" evidence="1">
    <location>
        <begin position="189"/>
        <end position="210"/>
    </location>
</feature>
<feature type="region of interest" description="Disordered" evidence="1">
    <location>
        <begin position="1"/>
        <end position="51"/>
    </location>
</feature>
<evidence type="ECO:0000313" key="2">
    <source>
        <dbReference type="EMBL" id="KAF2850142.1"/>
    </source>
</evidence>
<proteinExistence type="predicted"/>
<sequence>MATVCQRRNRTSRRRHQDRSALEDCGTYTQPYRHPSASPAAGNGATARATVDRRVSAHDAGRAAVAVGEWSAGRRPISAPPRPRAVASRACQTHLRSKVPAVFGTGLRPASLLSSSRDFAWLPSQSPPTHRIFTSHADINLAAAPSLAFAPFPDLPPNASAALIFPCSSRIPSPITKPLGTTQATAAHGLSDSTVNNKHERPAHCPVPVA</sequence>
<protein>
    <submittedName>
        <fullName evidence="2">Uncharacterized protein</fullName>
    </submittedName>
</protein>
<keyword evidence="3" id="KW-1185">Reference proteome</keyword>